<dbReference type="Proteomes" id="UP000285430">
    <property type="component" value="Unassembled WGS sequence"/>
</dbReference>
<dbReference type="GO" id="GO:0005794">
    <property type="term" value="C:Golgi apparatus"/>
    <property type="evidence" value="ECO:0007669"/>
    <property type="project" value="TreeGrafter"/>
</dbReference>
<feature type="region of interest" description="Disordered" evidence="5">
    <location>
        <begin position="178"/>
        <end position="238"/>
    </location>
</feature>
<dbReference type="AlphaFoldDB" id="A0A3R6Y8G1"/>
<dbReference type="InterPro" id="IPR019530">
    <property type="entry name" value="Intra-flagellar_transport_57"/>
</dbReference>
<name>A0A3R6Y8G1_APHAT</name>
<dbReference type="Pfam" id="PF10498">
    <property type="entry name" value="IFT57"/>
    <property type="match status" value="1"/>
</dbReference>
<evidence type="ECO:0000256" key="2">
    <source>
        <dbReference type="ARBA" id="ARBA00009415"/>
    </source>
</evidence>
<dbReference type="GO" id="GO:1905515">
    <property type="term" value="P:non-motile cilium assembly"/>
    <property type="evidence" value="ECO:0007669"/>
    <property type="project" value="TreeGrafter"/>
</dbReference>
<dbReference type="EMBL" id="QUTG01002934">
    <property type="protein sequence ID" value="RHY94043.1"/>
    <property type="molecule type" value="Genomic_DNA"/>
</dbReference>
<dbReference type="PANTHER" id="PTHR16011:SF0">
    <property type="entry name" value="INTRAFLAGELLAR TRANSPORT PROTEIN 57 HOMOLOG"/>
    <property type="match status" value="1"/>
</dbReference>
<feature type="region of interest" description="Disordered" evidence="5">
    <location>
        <begin position="624"/>
        <end position="655"/>
    </location>
</feature>
<dbReference type="GO" id="GO:0042073">
    <property type="term" value="P:intraciliary transport"/>
    <property type="evidence" value="ECO:0007669"/>
    <property type="project" value="TreeGrafter"/>
</dbReference>
<sequence>MATVGLGNELPVPEARHIPNKHVLATGATPTMPLLDSILRRDVQLALKQKAYSARALQASIAALEAVESPRPLDLSKAHPSLLRRTSSMIKPKKPADPSTRKPYVDGRRVYIPLEPEISDKRELKLLQSRRPQVEVNMCPHLQGQLTCDHYNDCLDGDVSSDVITDEDVPLSKLLEIAQQTGSEEEGTTPKKKRGRKPGPLKKALDTSTESVRRTSKRRLDEPSPPPRKSARSQKDVVETALPRNGARLVEPSKPHVRPVTAMGNALEKLRILGYEKEMSKKKNFVVFTDTSFALAAQNARYEPNLGSMRLCDHTVDVSAQFKSFLEIVVYLMKVCEQDFVVDKYDDPNTSVNKLILSLKIMGFPLDFPAAKLKQGFGEAVCSTLEFICDKALAAKGFAWAKPNYPKEEYAEEAEVDENVEVEADDEVPVEEEDEELYATRGKAEENDLDESAKQIILTSVDPLLWKTELERVGPKLKAKTKEDEGKEWHAHIEQTKKHSMNLTGTTAQLKAITSQLSEVIQRMAEKEKHINNEFDHLYHQIKEKLQGVTERCKEGSEKVNAMTTQHSDITEQLRETKSDMDSKGSKMTDTSPLVQIKAALQTLKVEIKNFELRIGVVGHTLLQSKAKQKAAHGKRSNEASPVDPEYDNSDDDLD</sequence>
<dbReference type="VEuPathDB" id="FungiDB:H257_00691"/>
<dbReference type="GO" id="GO:0030992">
    <property type="term" value="C:intraciliary transport particle B"/>
    <property type="evidence" value="ECO:0007669"/>
    <property type="project" value="TreeGrafter"/>
</dbReference>
<evidence type="ECO:0000256" key="4">
    <source>
        <dbReference type="ARBA" id="ARBA00023273"/>
    </source>
</evidence>
<comment type="caution">
    <text evidence="7">The sequence shown here is derived from an EMBL/GenBank/DDBJ whole genome shotgun (WGS) entry which is preliminary data.</text>
</comment>
<protein>
    <submittedName>
        <fullName evidence="7">Uncharacterized protein</fullName>
    </submittedName>
</protein>
<dbReference type="VEuPathDB" id="FungiDB:H257_00692"/>
<evidence type="ECO:0000256" key="1">
    <source>
        <dbReference type="ARBA" id="ARBA00004138"/>
    </source>
</evidence>
<feature type="region of interest" description="Disordered" evidence="5">
    <location>
        <begin position="85"/>
        <end position="104"/>
    </location>
</feature>
<evidence type="ECO:0000313" key="7">
    <source>
        <dbReference type="EMBL" id="RHZ23903.1"/>
    </source>
</evidence>
<keyword evidence="3" id="KW-0969">Cilium</keyword>
<evidence type="ECO:0000313" key="8">
    <source>
        <dbReference type="Proteomes" id="UP000285430"/>
    </source>
</evidence>
<evidence type="ECO:0000256" key="5">
    <source>
        <dbReference type="SAM" id="MobiDB-lite"/>
    </source>
</evidence>
<keyword evidence="4" id="KW-0966">Cell projection</keyword>
<proteinExistence type="inferred from homology"/>
<reference evidence="8 9" key="1">
    <citation type="submission" date="2018-08" db="EMBL/GenBank/DDBJ databases">
        <title>Aphanomyces genome sequencing and annotation.</title>
        <authorList>
            <person name="Minardi D."/>
            <person name="Oidtmann B."/>
            <person name="Van Der Giezen M."/>
            <person name="Studholme D.J."/>
        </authorList>
    </citation>
    <scope>NUCLEOTIDE SEQUENCE [LARGE SCALE GENOMIC DNA]</scope>
    <source>
        <strain evidence="7 8">Da</strain>
        <strain evidence="6 9">Sv</strain>
    </source>
</reference>
<dbReference type="PANTHER" id="PTHR16011">
    <property type="entry name" value="IFT57/HIPPI"/>
    <property type="match status" value="1"/>
</dbReference>
<feature type="compositionally biased region" description="Basic and acidic residues" evidence="5">
    <location>
        <begin position="94"/>
        <end position="104"/>
    </location>
</feature>
<feature type="compositionally biased region" description="Acidic residues" evidence="5">
    <location>
        <begin position="645"/>
        <end position="655"/>
    </location>
</feature>
<feature type="compositionally biased region" description="Basic residues" evidence="5">
    <location>
        <begin position="190"/>
        <end position="200"/>
    </location>
</feature>
<comment type="subcellular location">
    <subcellularLocation>
        <location evidence="1">Cell projection</location>
        <location evidence="1">Cilium</location>
    </subcellularLocation>
</comment>
<dbReference type="EMBL" id="QUTH01002785">
    <property type="protein sequence ID" value="RHZ23903.1"/>
    <property type="molecule type" value="Genomic_DNA"/>
</dbReference>
<dbReference type="GO" id="GO:0005815">
    <property type="term" value="C:microtubule organizing center"/>
    <property type="evidence" value="ECO:0007669"/>
    <property type="project" value="TreeGrafter"/>
</dbReference>
<gene>
    <name evidence="6" type="ORF">DYB35_001512</name>
    <name evidence="7" type="ORF">DYB37_002170</name>
</gene>
<evidence type="ECO:0000313" key="9">
    <source>
        <dbReference type="Proteomes" id="UP000285712"/>
    </source>
</evidence>
<organism evidence="7 8">
    <name type="scientific">Aphanomyces astaci</name>
    <name type="common">Crayfish plague agent</name>
    <dbReference type="NCBI Taxonomy" id="112090"/>
    <lineage>
        <taxon>Eukaryota</taxon>
        <taxon>Sar</taxon>
        <taxon>Stramenopiles</taxon>
        <taxon>Oomycota</taxon>
        <taxon>Saprolegniomycetes</taxon>
        <taxon>Saprolegniales</taxon>
        <taxon>Verrucalvaceae</taxon>
        <taxon>Aphanomyces</taxon>
    </lineage>
</organism>
<evidence type="ECO:0000313" key="6">
    <source>
        <dbReference type="EMBL" id="RHY94043.1"/>
    </source>
</evidence>
<dbReference type="GO" id="GO:0005929">
    <property type="term" value="C:cilium"/>
    <property type="evidence" value="ECO:0007669"/>
    <property type="project" value="UniProtKB-SubCell"/>
</dbReference>
<accession>A0A3R6Y8G1</accession>
<comment type="similarity">
    <text evidence="2">Belongs to the IFT57 family.</text>
</comment>
<evidence type="ECO:0000256" key="3">
    <source>
        <dbReference type="ARBA" id="ARBA00023069"/>
    </source>
</evidence>
<dbReference type="Proteomes" id="UP000285712">
    <property type="component" value="Unassembled WGS sequence"/>
</dbReference>